<evidence type="ECO:0000313" key="2">
    <source>
        <dbReference type="EMBL" id="KAK7272800.1"/>
    </source>
</evidence>
<sequence>MPAVIQASAVNGEDPEDELHGDCQSQILRPEKVNSGSPNLLTFPSIALSLSGDSTHGRKIDNGKKRASKEVSNVTNMHRVIVHVAKPINIRLSGSTQSERATVKTQPSKQVTNKGKEANMQIALRKLVQKDLIWNPEFSISPNLLKGITSRLTQRTNLKSKPPDLHDNLHSVGVGQGRKKDVLVVDSDNPNHGEGGNVSKEGTSAMVLDSGQ</sequence>
<feature type="region of interest" description="Disordered" evidence="1">
    <location>
        <begin position="95"/>
        <end position="114"/>
    </location>
</feature>
<gene>
    <name evidence="2" type="ORF">RIF29_13840</name>
</gene>
<name>A0AAN9ID90_CROPI</name>
<organism evidence="2 3">
    <name type="scientific">Crotalaria pallida</name>
    <name type="common">Smooth rattlebox</name>
    <name type="synonym">Crotalaria striata</name>
    <dbReference type="NCBI Taxonomy" id="3830"/>
    <lineage>
        <taxon>Eukaryota</taxon>
        <taxon>Viridiplantae</taxon>
        <taxon>Streptophyta</taxon>
        <taxon>Embryophyta</taxon>
        <taxon>Tracheophyta</taxon>
        <taxon>Spermatophyta</taxon>
        <taxon>Magnoliopsida</taxon>
        <taxon>eudicotyledons</taxon>
        <taxon>Gunneridae</taxon>
        <taxon>Pentapetalae</taxon>
        <taxon>rosids</taxon>
        <taxon>fabids</taxon>
        <taxon>Fabales</taxon>
        <taxon>Fabaceae</taxon>
        <taxon>Papilionoideae</taxon>
        <taxon>50 kb inversion clade</taxon>
        <taxon>genistoids sensu lato</taxon>
        <taxon>core genistoids</taxon>
        <taxon>Crotalarieae</taxon>
        <taxon>Crotalaria</taxon>
    </lineage>
</organism>
<accession>A0AAN9ID90</accession>
<feature type="region of interest" description="Disordered" evidence="1">
    <location>
        <begin position="1"/>
        <end position="20"/>
    </location>
</feature>
<evidence type="ECO:0000313" key="3">
    <source>
        <dbReference type="Proteomes" id="UP001372338"/>
    </source>
</evidence>
<dbReference type="EMBL" id="JAYWIO010000003">
    <property type="protein sequence ID" value="KAK7272800.1"/>
    <property type="molecule type" value="Genomic_DNA"/>
</dbReference>
<dbReference type="Proteomes" id="UP001372338">
    <property type="component" value="Unassembled WGS sequence"/>
</dbReference>
<feature type="region of interest" description="Disordered" evidence="1">
    <location>
        <begin position="184"/>
        <end position="212"/>
    </location>
</feature>
<protein>
    <submittedName>
        <fullName evidence="2">Uncharacterized protein</fullName>
    </submittedName>
</protein>
<keyword evidence="3" id="KW-1185">Reference proteome</keyword>
<evidence type="ECO:0000256" key="1">
    <source>
        <dbReference type="SAM" id="MobiDB-lite"/>
    </source>
</evidence>
<reference evidence="2 3" key="1">
    <citation type="submission" date="2024-01" db="EMBL/GenBank/DDBJ databases">
        <title>The genomes of 5 underutilized Papilionoideae crops provide insights into root nodulation and disease resistanc.</title>
        <authorList>
            <person name="Yuan L."/>
        </authorList>
    </citation>
    <scope>NUCLEOTIDE SEQUENCE [LARGE SCALE GENOMIC DNA]</scope>
    <source>
        <strain evidence="2">ZHUSHIDOU_FW_LH</strain>
        <tissue evidence="2">Leaf</tissue>
    </source>
</reference>
<comment type="caution">
    <text evidence="2">The sequence shown here is derived from an EMBL/GenBank/DDBJ whole genome shotgun (WGS) entry which is preliminary data.</text>
</comment>
<feature type="compositionally biased region" description="Polar residues" evidence="1">
    <location>
        <begin position="95"/>
        <end position="113"/>
    </location>
</feature>
<dbReference type="AlphaFoldDB" id="A0AAN9ID90"/>
<proteinExistence type="predicted"/>